<feature type="region of interest" description="Disordered" evidence="14">
    <location>
        <begin position="1"/>
        <end position="35"/>
    </location>
</feature>
<comment type="caution">
    <text evidence="16">The sequence shown here is derived from an EMBL/GenBank/DDBJ whole genome shotgun (WGS) entry which is preliminary data.</text>
</comment>
<dbReference type="SUPFAM" id="SSF56112">
    <property type="entry name" value="Protein kinase-like (PK-like)"/>
    <property type="match status" value="1"/>
</dbReference>
<name>A0A4U5NGZ0_STECR</name>
<dbReference type="InterPro" id="IPR011009">
    <property type="entry name" value="Kinase-like_dom_sf"/>
</dbReference>
<dbReference type="InterPro" id="IPR008271">
    <property type="entry name" value="Ser/Thr_kinase_AS"/>
</dbReference>
<keyword evidence="3 12" id="KW-0547">Nucleotide-binding</keyword>
<keyword evidence="2" id="KW-0808">Transferase</keyword>
<feature type="binding site" evidence="12">
    <location>
        <position position="100"/>
    </location>
    <ligand>
        <name>ATP</name>
        <dbReference type="ChEBI" id="CHEBI:30616"/>
    </ligand>
</feature>
<keyword evidence="6" id="KW-0829">Tyrosine-protein kinase</keyword>
<dbReference type="InterPro" id="IPR050915">
    <property type="entry name" value="MAP_kinase_kinase"/>
</dbReference>
<evidence type="ECO:0000256" key="12">
    <source>
        <dbReference type="PROSITE-ProRule" id="PRU10141"/>
    </source>
</evidence>
<keyword evidence="4" id="KW-0418">Kinase</keyword>
<keyword evidence="5 12" id="KW-0067">ATP-binding</keyword>
<dbReference type="Proteomes" id="UP000298663">
    <property type="component" value="Unassembled WGS sequence"/>
</dbReference>
<comment type="similarity">
    <text evidence="7">Belongs to the protein kinase superfamily. STE Ser/Thr protein kinase family. MAP kinase kinase subfamily.</text>
</comment>
<dbReference type="FunFam" id="3.30.200.20:FF:000040">
    <property type="entry name" value="Dual specificity mitogen-activated protein kinase kinase"/>
    <property type="match status" value="1"/>
</dbReference>
<dbReference type="PROSITE" id="PS00107">
    <property type="entry name" value="PROTEIN_KINASE_ATP"/>
    <property type="match status" value="1"/>
</dbReference>
<protein>
    <recommendedName>
        <fullName evidence="8">mitogen-activated protein kinase kinase</fullName>
        <ecNumber evidence="8">2.7.12.2</ecNumber>
    </recommendedName>
</protein>
<feature type="domain" description="Protein kinase" evidence="15">
    <location>
        <begin position="71"/>
        <end position="361"/>
    </location>
</feature>
<dbReference type="GO" id="GO:0005524">
    <property type="term" value="F:ATP binding"/>
    <property type="evidence" value="ECO:0007669"/>
    <property type="project" value="UniProtKB-UniRule"/>
</dbReference>
<reference evidence="16 17" key="2">
    <citation type="journal article" date="2019" name="G3 (Bethesda)">
        <title>Hybrid Assembly of the Genome of the Entomopathogenic Nematode Steinernema carpocapsae Identifies the X-Chromosome.</title>
        <authorList>
            <person name="Serra L."/>
            <person name="Macchietto M."/>
            <person name="Macias-Munoz A."/>
            <person name="McGill C.J."/>
            <person name="Rodriguez I.M."/>
            <person name="Rodriguez B."/>
            <person name="Murad R."/>
            <person name="Mortazavi A."/>
        </authorList>
    </citation>
    <scope>NUCLEOTIDE SEQUENCE [LARGE SCALE GENOMIC DNA]</scope>
    <source>
        <strain evidence="16 17">ALL</strain>
    </source>
</reference>
<evidence type="ECO:0000256" key="8">
    <source>
        <dbReference type="ARBA" id="ARBA00038999"/>
    </source>
</evidence>
<dbReference type="GO" id="GO:0004674">
    <property type="term" value="F:protein serine/threonine kinase activity"/>
    <property type="evidence" value="ECO:0007669"/>
    <property type="project" value="UniProtKB-KW"/>
</dbReference>
<dbReference type="STRING" id="34508.A0A4U5NGZ0"/>
<dbReference type="InterPro" id="IPR000719">
    <property type="entry name" value="Prot_kinase_dom"/>
</dbReference>
<evidence type="ECO:0000256" key="2">
    <source>
        <dbReference type="ARBA" id="ARBA00022679"/>
    </source>
</evidence>
<dbReference type="GO" id="GO:0004713">
    <property type="term" value="F:protein tyrosine kinase activity"/>
    <property type="evidence" value="ECO:0007669"/>
    <property type="project" value="UniProtKB-KW"/>
</dbReference>
<evidence type="ECO:0000256" key="9">
    <source>
        <dbReference type="ARBA" id="ARBA00049014"/>
    </source>
</evidence>
<evidence type="ECO:0000256" key="13">
    <source>
        <dbReference type="RuleBase" id="RU000304"/>
    </source>
</evidence>
<dbReference type="Gene3D" id="3.30.200.20">
    <property type="entry name" value="Phosphorylase Kinase, domain 1"/>
    <property type="match status" value="1"/>
</dbReference>
<dbReference type="OrthoDB" id="10252354at2759"/>
<dbReference type="PANTHER" id="PTHR47448">
    <property type="entry name" value="DUAL SPECIFICITY MITOGEN-ACTIVATED PROTEIN KINASE KINASE DSOR1-LIKE PROTEIN"/>
    <property type="match status" value="1"/>
</dbReference>
<evidence type="ECO:0000313" key="17">
    <source>
        <dbReference type="Proteomes" id="UP000298663"/>
    </source>
</evidence>
<evidence type="ECO:0000313" key="16">
    <source>
        <dbReference type="EMBL" id="TKR81881.1"/>
    </source>
</evidence>
<keyword evidence="1 13" id="KW-0723">Serine/threonine-protein kinase</keyword>
<dbReference type="SMART" id="SM00220">
    <property type="entry name" value="S_TKc"/>
    <property type="match status" value="1"/>
</dbReference>
<sequence length="392" mass="43929">MSGARRRNPLGLSIVPPPTLNENDEAEPAAQEEASLDDEIQRLALTETQRARMISWFNEKRQISGLNEDMLEKICDLGHGNGGVVSKVQHKRSHTIMARKLVHVEVKAAVRNQIMKELDVLHRCNSPYIVGFYGAFLDQNQNDISICMEYMDGLSLDIVLKKVRRIEEKLIGRITVAVVRGLTYLKDELRILHRDVKPSNILVNTKGEIKLCDFGVSGMLIDSMANSFVGTRSYMAPERLTGTHYSVESDVWSFGLSLIELAVGRFPVPAVTRQEYAQLFNIPENEILLADGREAPSALNTPVTAASMSIFDLLEYIVSEPAPALPVGLFSNEFVDFVTNCTKKSENERANLKTLAAHPFYKKYDECDVEEKAVEEFATWVQQVMGIEGNHD</sequence>
<evidence type="ECO:0000256" key="11">
    <source>
        <dbReference type="ARBA" id="ARBA00051693"/>
    </source>
</evidence>
<evidence type="ECO:0000256" key="10">
    <source>
        <dbReference type="ARBA" id="ARBA00049299"/>
    </source>
</evidence>
<evidence type="ECO:0000259" key="15">
    <source>
        <dbReference type="PROSITE" id="PS50011"/>
    </source>
</evidence>
<proteinExistence type="inferred from homology"/>
<dbReference type="Gene3D" id="1.10.510.10">
    <property type="entry name" value="Transferase(Phosphotransferase) domain 1"/>
    <property type="match status" value="1"/>
</dbReference>
<comment type="catalytic activity">
    <reaction evidence="11">
        <text>L-tyrosyl-[protein] + ATP = O-phospho-L-tyrosyl-[protein] + ADP + H(+)</text>
        <dbReference type="Rhea" id="RHEA:10596"/>
        <dbReference type="Rhea" id="RHEA-COMP:10136"/>
        <dbReference type="Rhea" id="RHEA-COMP:20101"/>
        <dbReference type="ChEBI" id="CHEBI:15378"/>
        <dbReference type="ChEBI" id="CHEBI:30616"/>
        <dbReference type="ChEBI" id="CHEBI:46858"/>
        <dbReference type="ChEBI" id="CHEBI:61978"/>
        <dbReference type="ChEBI" id="CHEBI:456216"/>
        <dbReference type="EC" id="2.7.12.2"/>
    </reaction>
</comment>
<reference evidence="16 17" key="1">
    <citation type="journal article" date="2015" name="Genome Biol.">
        <title>Comparative genomics of Steinernema reveals deeply conserved gene regulatory networks.</title>
        <authorList>
            <person name="Dillman A.R."/>
            <person name="Macchietto M."/>
            <person name="Porter C.F."/>
            <person name="Rogers A."/>
            <person name="Williams B."/>
            <person name="Antoshechkin I."/>
            <person name="Lee M.M."/>
            <person name="Goodwin Z."/>
            <person name="Lu X."/>
            <person name="Lewis E.E."/>
            <person name="Goodrich-Blair H."/>
            <person name="Stock S.P."/>
            <person name="Adams B.J."/>
            <person name="Sternberg P.W."/>
            <person name="Mortazavi A."/>
        </authorList>
    </citation>
    <scope>NUCLEOTIDE SEQUENCE [LARGE SCALE GENOMIC DNA]</scope>
    <source>
        <strain evidence="16 17">ALL</strain>
    </source>
</reference>
<evidence type="ECO:0000256" key="1">
    <source>
        <dbReference type="ARBA" id="ARBA00022527"/>
    </source>
</evidence>
<dbReference type="Pfam" id="PF00069">
    <property type="entry name" value="Pkinase"/>
    <property type="match status" value="1"/>
</dbReference>
<dbReference type="EMBL" id="AZBU02000004">
    <property type="protein sequence ID" value="TKR81881.1"/>
    <property type="molecule type" value="Genomic_DNA"/>
</dbReference>
<evidence type="ECO:0000256" key="6">
    <source>
        <dbReference type="ARBA" id="ARBA00023137"/>
    </source>
</evidence>
<comment type="catalytic activity">
    <reaction evidence="10">
        <text>L-threonyl-[protein] + ATP = O-phospho-L-threonyl-[protein] + ADP + H(+)</text>
        <dbReference type="Rhea" id="RHEA:46608"/>
        <dbReference type="Rhea" id="RHEA-COMP:11060"/>
        <dbReference type="Rhea" id="RHEA-COMP:11605"/>
        <dbReference type="ChEBI" id="CHEBI:15378"/>
        <dbReference type="ChEBI" id="CHEBI:30013"/>
        <dbReference type="ChEBI" id="CHEBI:30616"/>
        <dbReference type="ChEBI" id="CHEBI:61977"/>
        <dbReference type="ChEBI" id="CHEBI:456216"/>
        <dbReference type="EC" id="2.7.12.2"/>
    </reaction>
</comment>
<evidence type="ECO:0000256" key="3">
    <source>
        <dbReference type="ARBA" id="ARBA00022741"/>
    </source>
</evidence>
<evidence type="ECO:0000256" key="7">
    <source>
        <dbReference type="ARBA" id="ARBA00038035"/>
    </source>
</evidence>
<evidence type="ECO:0000256" key="5">
    <source>
        <dbReference type="ARBA" id="ARBA00022840"/>
    </source>
</evidence>
<dbReference type="PROSITE" id="PS50011">
    <property type="entry name" value="PROTEIN_KINASE_DOM"/>
    <property type="match status" value="1"/>
</dbReference>
<keyword evidence="17" id="KW-1185">Reference proteome</keyword>
<gene>
    <name evidence="16" type="ORF">L596_015682</name>
</gene>
<dbReference type="GO" id="GO:0004708">
    <property type="term" value="F:MAP kinase kinase activity"/>
    <property type="evidence" value="ECO:0007669"/>
    <property type="project" value="UniProtKB-EC"/>
</dbReference>
<dbReference type="EC" id="2.7.12.2" evidence="8"/>
<dbReference type="AlphaFoldDB" id="A0A4U5NGZ0"/>
<evidence type="ECO:0000256" key="14">
    <source>
        <dbReference type="SAM" id="MobiDB-lite"/>
    </source>
</evidence>
<dbReference type="PANTHER" id="PTHR47448:SF1">
    <property type="entry name" value="SERINE_THREONINE-PROTEIN KINASE STE7 HOMOLOG"/>
    <property type="match status" value="1"/>
</dbReference>
<evidence type="ECO:0000256" key="4">
    <source>
        <dbReference type="ARBA" id="ARBA00022777"/>
    </source>
</evidence>
<dbReference type="PROSITE" id="PS00108">
    <property type="entry name" value="PROTEIN_KINASE_ST"/>
    <property type="match status" value="1"/>
</dbReference>
<dbReference type="InterPro" id="IPR017441">
    <property type="entry name" value="Protein_kinase_ATP_BS"/>
</dbReference>
<organism evidence="16 17">
    <name type="scientific">Steinernema carpocapsae</name>
    <name type="common">Entomopathogenic nematode</name>
    <dbReference type="NCBI Taxonomy" id="34508"/>
    <lineage>
        <taxon>Eukaryota</taxon>
        <taxon>Metazoa</taxon>
        <taxon>Ecdysozoa</taxon>
        <taxon>Nematoda</taxon>
        <taxon>Chromadorea</taxon>
        <taxon>Rhabditida</taxon>
        <taxon>Tylenchina</taxon>
        <taxon>Panagrolaimomorpha</taxon>
        <taxon>Strongyloidoidea</taxon>
        <taxon>Steinernematidae</taxon>
        <taxon>Steinernema</taxon>
    </lineage>
</organism>
<comment type="catalytic activity">
    <reaction evidence="9">
        <text>L-seryl-[protein] + ATP = O-phospho-L-seryl-[protein] + ADP + H(+)</text>
        <dbReference type="Rhea" id="RHEA:17989"/>
        <dbReference type="Rhea" id="RHEA-COMP:9863"/>
        <dbReference type="Rhea" id="RHEA-COMP:11604"/>
        <dbReference type="ChEBI" id="CHEBI:15378"/>
        <dbReference type="ChEBI" id="CHEBI:29999"/>
        <dbReference type="ChEBI" id="CHEBI:30616"/>
        <dbReference type="ChEBI" id="CHEBI:83421"/>
        <dbReference type="ChEBI" id="CHEBI:456216"/>
        <dbReference type="EC" id="2.7.12.2"/>
    </reaction>
</comment>
<accession>A0A4U5NGZ0</accession>